<name>A0A9D4MJC0_DREPO</name>
<protein>
    <submittedName>
        <fullName evidence="1">Uncharacterized protein</fullName>
    </submittedName>
</protein>
<keyword evidence="2" id="KW-1185">Reference proteome</keyword>
<dbReference type="EMBL" id="JAIWYP010000001">
    <property type="protein sequence ID" value="KAH3876387.1"/>
    <property type="molecule type" value="Genomic_DNA"/>
</dbReference>
<reference evidence="1" key="1">
    <citation type="journal article" date="2019" name="bioRxiv">
        <title>The Genome of the Zebra Mussel, Dreissena polymorpha: A Resource for Invasive Species Research.</title>
        <authorList>
            <person name="McCartney M.A."/>
            <person name="Auch B."/>
            <person name="Kono T."/>
            <person name="Mallez S."/>
            <person name="Zhang Y."/>
            <person name="Obille A."/>
            <person name="Becker A."/>
            <person name="Abrahante J.E."/>
            <person name="Garbe J."/>
            <person name="Badalamenti J.P."/>
            <person name="Herman A."/>
            <person name="Mangelson H."/>
            <person name="Liachko I."/>
            <person name="Sullivan S."/>
            <person name="Sone E.D."/>
            <person name="Koren S."/>
            <person name="Silverstein K.A.T."/>
            <person name="Beckman K.B."/>
            <person name="Gohl D.M."/>
        </authorList>
    </citation>
    <scope>NUCLEOTIDE SEQUENCE</scope>
    <source>
        <strain evidence="1">Duluth1</strain>
        <tissue evidence="1">Whole animal</tissue>
    </source>
</reference>
<evidence type="ECO:0000313" key="1">
    <source>
        <dbReference type="EMBL" id="KAH3876387.1"/>
    </source>
</evidence>
<accession>A0A9D4MJC0</accession>
<proteinExistence type="predicted"/>
<gene>
    <name evidence="1" type="ORF">DPMN_000227</name>
</gene>
<dbReference type="Proteomes" id="UP000828390">
    <property type="component" value="Unassembled WGS sequence"/>
</dbReference>
<evidence type="ECO:0000313" key="2">
    <source>
        <dbReference type="Proteomes" id="UP000828390"/>
    </source>
</evidence>
<sequence length="64" mass="7185">MRNKHISRSAAARRNESAVEATSVCGGKLHFDAKLRICPPTHAEASRYLRHAAESMRIFKSKSF</sequence>
<dbReference type="AlphaFoldDB" id="A0A9D4MJC0"/>
<reference evidence="1" key="2">
    <citation type="submission" date="2020-11" db="EMBL/GenBank/DDBJ databases">
        <authorList>
            <person name="McCartney M.A."/>
            <person name="Auch B."/>
            <person name="Kono T."/>
            <person name="Mallez S."/>
            <person name="Becker A."/>
            <person name="Gohl D.M."/>
            <person name="Silverstein K.A.T."/>
            <person name="Koren S."/>
            <person name="Bechman K.B."/>
            <person name="Herman A."/>
            <person name="Abrahante J.E."/>
            <person name="Garbe J."/>
        </authorList>
    </citation>
    <scope>NUCLEOTIDE SEQUENCE</scope>
    <source>
        <strain evidence="1">Duluth1</strain>
        <tissue evidence="1">Whole animal</tissue>
    </source>
</reference>
<organism evidence="1 2">
    <name type="scientific">Dreissena polymorpha</name>
    <name type="common">Zebra mussel</name>
    <name type="synonym">Mytilus polymorpha</name>
    <dbReference type="NCBI Taxonomy" id="45954"/>
    <lineage>
        <taxon>Eukaryota</taxon>
        <taxon>Metazoa</taxon>
        <taxon>Spiralia</taxon>
        <taxon>Lophotrochozoa</taxon>
        <taxon>Mollusca</taxon>
        <taxon>Bivalvia</taxon>
        <taxon>Autobranchia</taxon>
        <taxon>Heteroconchia</taxon>
        <taxon>Euheterodonta</taxon>
        <taxon>Imparidentia</taxon>
        <taxon>Neoheterodontei</taxon>
        <taxon>Myida</taxon>
        <taxon>Dreissenoidea</taxon>
        <taxon>Dreissenidae</taxon>
        <taxon>Dreissena</taxon>
    </lineage>
</organism>
<comment type="caution">
    <text evidence="1">The sequence shown here is derived from an EMBL/GenBank/DDBJ whole genome shotgun (WGS) entry which is preliminary data.</text>
</comment>